<dbReference type="EC" id="2.6.1.52" evidence="11"/>
<dbReference type="NCBIfam" id="NF003764">
    <property type="entry name" value="PRK05355.1"/>
    <property type="match status" value="1"/>
</dbReference>
<feature type="modified residue" description="N6-(pyridoxal phosphate)lysine" evidence="11">
    <location>
        <position position="197"/>
    </location>
</feature>
<feature type="domain" description="Aminotransferase class V" evidence="13">
    <location>
        <begin position="5"/>
        <end position="348"/>
    </location>
</feature>
<dbReference type="OrthoDB" id="9809412at2"/>
<reference evidence="14 15" key="1">
    <citation type="submission" date="2017-05" db="EMBL/GenBank/DDBJ databases">
        <title>Vagococcus spp. assemblies.</title>
        <authorList>
            <person name="Gulvik C.A."/>
        </authorList>
    </citation>
    <scope>NUCLEOTIDE SEQUENCE [LARGE SCALE GENOMIC DNA]</scope>
    <source>
        <strain evidence="14 15">NCFB 2777</strain>
    </source>
</reference>
<gene>
    <name evidence="11" type="primary">serC</name>
    <name evidence="14" type="ORF">CBF35_10095</name>
</gene>
<feature type="binding site" evidence="11">
    <location>
        <begin position="237"/>
        <end position="238"/>
    </location>
    <ligand>
        <name>pyridoxal 5'-phosphate</name>
        <dbReference type="ChEBI" id="CHEBI:597326"/>
    </ligand>
</feature>
<comment type="pathway">
    <text evidence="2 11 12">Amino-acid biosynthesis; L-serine biosynthesis; L-serine from 3-phospho-D-glycerate: step 2/3.</text>
</comment>
<comment type="caution">
    <text evidence="11">Lacks conserved residue(s) required for the propagation of feature annotation.</text>
</comment>
<keyword evidence="8 11" id="KW-0718">Serine biosynthesis</keyword>
<evidence type="ECO:0000256" key="7">
    <source>
        <dbReference type="ARBA" id="ARBA00022898"/>
    </source>
</evidence>
<comment type="catalytic activity">
    <reaction evidence="10 11 12">
        <text>O-phospho-L-serine + 2-oxoglutarate = 3-phosphooxypyruvate + L-glutamate</text>
        <dbReference type="Rhea" id="RHEA:14329"/>
        <dbReference type="ChEBI" id="CHEBI:16810"/>
        <dbReference type="ChEBI" id="CHEBI:18110"/>
        <dbReference type="ChEBI" id="CHEBI:29985"/>
        <dbReference type="ChEBI" id="CHEBI:57524"/>
        <dbReference type="EC" id="2.6.1.52"/>
    </reaction>
</comment>
<dbReference type="InterPro" id="IPR015424">
    <property type="entry name" value="PyrdxlP-dep_Trfase"/>
</dbReference>
<keyword evidence="5 11" id="KW-0028">Amino-acid biosynthesis</keyword>
<keyword evidence="6 11" id="KW-0808">Transferase</keyword>
<dbReference type="RefSeq" id="WP_126780734.1">
    <property type="nucleotide sequence ID" value="NZ_NGJU01000015.1"/>
</dbReference>
<keyword evidence="15" id="KW-1185">Reference proteome</keyword>
<feature type="binding site" evidence="11">
    <location>
        <position position="101"/>
    </location>
    <ligand>
        <name>pyridoxal 5'-phosphate</name>
        <dbReference type="ChEBI" id="CHEBI:597326"/>
    </ligand>
</feature>
<proteinExistence type="inferred from homology"/>
<dbReference type="PROSITE" id="PS00595">
    <property type="entry name" value="AA_TRANSFER_CLASS_5"/>
    <property type="match status" value="1"/>
</dbReference>
<keyword evidence="4 11" id="KW-0032">Aminotransferase</keyword>
<evidence type="ECO:0000256" key="12">
    <source>
        <dbReference type="RuleBase" id="RU004505"/>
    </source>
</evidence>
<dbReference type="GO" id="GO:0030170">
    <property type="term" value="F:pyridoxal phosphate binding"/>
    <property type="evidence" value="ECO:0007669"/>
    <property type="project" value="UniProtKB-UniRule"/>
</dbReference>
<dbReference type="FunFam" id="3.90.1150.10:FF:000006">
    <property type="entry name" value="Phosphoserine aminotransferase"/>
    <property type="match status" value="1"/>
</dbReference>
<accession>A0A429ZKV0</accession>
<dbReference type="InterPro" id="IPR015421">
    <property type="entry name" value="PyrdxlP-dep_Trfase_major"/>
</dbReference>
<dbReference type="UniPathway" id="UPA00135">
    <property type="reaction ID" value="UER00197"/>
</dbReference>
<evidence type="ECO:0000256" key="3">
    <source>
        <dbReference type="ARBA" id="ARBA00006904"/>
    </source>
</evidence>
<keyword evidence="11" id="KW-0963">Cytoplasm</keyword>
<dbReference type="AlphaFoldDB" id="A0A429ZKV0"/>
<evidence type="ECO:0000256" key="11">
    <source>
        <dbReference type="HAMAP-Rule" id="MF_00160"/>
    </source>
</evidence>
<name>A0A429ZKV0_9ENTE</name>
<organism evidence="14 15">
    <name type="scientific">Vagococcus salmoninarum</name>
    <dbReference type="NCBI Taxonomy" id="2739"/>
    <lineage>
        <taxon>Bacteria</taxon>
        <taxon>Bacillati</taxon>
        <taxon>Bacillota</taxon>
        <taxon>Bacilli</taxon>
        <taxon>Lactobacillales</taxon>
        <taxon>Enterococcaceae</taxon>
        <taxon>Vagococcus</taxon>
    </lineage>
</organism>
<dbReference type="PANTHER" id="PTHR43247">
    <property type="entry name" value="PHOSPHOSERINE AMINOTRANSFERASE"/>
    <property type="match status" value="1"/>
</dbReference>
<evidence type="ECO:0000256" key="8">
    <source>
        <dbReference type="ARBA" id="ARBA00023299"/>
    </source>
</evidence>
<dbReference type="InterPro" id="IPR000192">
    <property type="entry name" value="Aminotrans_V_dom"/>
</dbReference>
<dbReference type="PANTHER" id="PTHR43247:SF1">
    <property type="entry name" value="PHOSPHOSERINE AMINOTRANSFERASE"/>
    <property type="match status" value="1"/>
</dbReference>
<dbReference type="Pfam" id="PF00266">
    <property type="entry name" value="Aminotran_5"/>
    <property type="match status" value="1"/>
</dbReference>
<comment type="caution">
    <text evidence="14">The sequence shown here is derived from an EMBL/GenBank/DDBJ whole genome shotgun (WGS) entry which is preliminary data.</text>
</comment>
<evidence type="ECO:0000313" key="14">
    <source>
        <dbReference type="EMBL" id="RST94312.1"/>
    </source>
</evidence>
<dbReference type="Proteomes" id="UP000287239">
    <property type="component" value="Unassembled WGS sequence"/>
</dbReference>
<keyword evidence="7 11" id="KW-0663">Pyridoxal phosphate</keyword>
<dbReference type="GeneID" id="98568723"/>
<comment type="catalytic activity">
    <reaction evidence="9 11">
        <text>4-(phosphooxy)-L-threonine + 2-oxoglutarate = (R)-3-hydroxy-2-oxo-4-phosphooxybutanoate + L-glutamate</text>
        <dbReference type="Rhea" id="RHEA:16573"/>
        <dbReference type="ChEBI" id="CHEBI:16810"/>
        <dbReference type="ChEBI" id="CHEBI:29985"/>
        <dbReference type="ChEBI" id="CHEBI:58452"/>
        <dbReference type="ChEBI" id="CHEBI:58538"/>
        <dbReference type="EC" id="2.6.1.52"/>
    </reaction>
</comment>
<evidence type="ECO:0000256" key="10">
    <source>
        <dbReference type="ARBA" id="ARBA00049007"/>
    </source>
</evidence>
<feature type="binding site" evidence="11">
    <location>
        <begin position="76"/>
        <end position="77"/>
    </location>
    <ligand>
        <name>pyridoxal 5'-phosphate</name>
        <dbReference type="ChEBI" id="CHEBI:597326"/>
    </ligand>
</feature>
<dbReference type="Gene3D" id="3.40.640.10">
    <property type="entry name" value="Type I PLP-dependent aspartate aminotransferase-like (Major domain)"/>
    <property type="match status" value="1"/>
</dbReference>
<dbReference type="NCBIfam" id="TIGR01364">
    <property type="entry name" value="serC_1"/>
    <property type="match status" value="1"/>
</dbReference>
<comment type="similarity">
    <text evidence="3 11">Belongs to the class-V pyridoxal-phosphate-dependent aminotransferase family. SerC subfamily.</text>
</comment>
<protein>
    <recommendedName>
        <fullName evidence="11">Phosphoserine aminotransferase</fullName>
        <ecNumber evidence="11">2.6.1.52</ecNumber>
    </recommendedName>
    <alternativeName>
        <fullName evidence="11">Phosphohydroxythreonine aminotransferase</fullName>
        <shortName evidence="11">PSAT</shortName>
    </alternativeName>
</protein>
<comment type="subcellular location">
    <subcellularLocation>
        <location evidence="11">Cytoplasm</location>
    </subcellularLocation>
</comment>
<dbReference type="GO" id="GO:0005737">
    <property type="term" value="C:cytoplasm"/>
    <property type="evidence" value="ECO:0007669"/>
    <property type="project" value="UniProtKB-SubCell"/>
</dbReference>
<evidence type="ECO:0000256" key="9">
    <source>
        <dbReference type="ARBA" id="ARBA00047630"/>
    </source>
</evidence>
<evidence type="ECO:0000256" key="2">
    <source>
        <dbReference type="ARBA" id="ARBA00005099"/>
    </source>
</evidence>
<dbReference type="InterPro" id="IPR020578">
    <property type="entry name" value="Aminotrans_V_PyrdxlP_BS"/>
</dbReference>
<comment type="cofactor">
    <cofactor evidence="11">
        <name>pyridoxal 5'-phosphate</name>
        <dbReference type="ChEBI" id="CHEBI:597326"/>
    </cofactor>
    <text evidence="11">Binds 1 pyridoxal phosphate per subunit.</text>
</comment>
<dbReference type="GO" id="GO:0004648">
    <property type="term" value="F:O-phospho-L-serine:2-oxoglutarate aminotransferase activity"/>
    <property type="evidence" value="ECO:0007669"/>
    <property type="project" value="UniProtKB-UniRule"/>
</dbReference>
<feature type="binding site" evidence="11">
    <location>
        <position position="196"/>
    </location>
    <ligand>
        <name>pyridoxal 5'-phosphate</name>
        <dbReference type="ChEBI" id="CHEBI:597326"/>
    </ligand>
</feature>
<evidence type="ECO:0000256" key="5">
    <source>
        <dbReference type="ARBA" id="ARBA00022605"/>
    </source>
</evidence>
<dbReference type="InterPro" id="IPR015422">
    <property type="entry name" value="PyrdxlP-dep_Trfase_small"/>
</dbReference>
<feature type="binding site" evidence="11">
    <location>
        <position position="42"/>
    </location>
    <ligand>
        <name>L-glutamate</name>
        <dbReference type="ChEBI" id="CHEBI:29985"/>
    </ligand>
</feature>
<evidence type="ECO:0000259" key="13">
    <source>
        <dbReference type="Pfam" id="PF00266"/>
    </source>
</evidence>
<sequence>MTNNYNFSAGPAVLPKKVLEQAQQEFLNFQNSQMSVLELSHRSTLFQEIITEAEDNLRELMAIPENYHVLFLQGGASLQFTMVPLNLAANQQAGYINTGNWSEKALSECAKIPGSQPLELLSSKDKNHTYIPDFSDFEIDQSLAYCHITTNNTLEGTSFYQLPETGNVPLVADMSSNILAVDYPVSDFGLIYAGAQKNLGPAGVTVVIVKKELIGHSPVLSSMLDYQVQADNHSLYNTPPTFGIYLANLVFKWAKEQGGVAALEKSNRQKSQLLYDYIDQSTFYHNPVTKKDRSLTNIPFMTGSEKLDGLFVREAEKAGLLNLKGHRLVGGMRASLYNAFPVAGVTALINFMKNFELTHTGGQSPNDF</sequence>
<feature type="binding site" evidence="11">
    <location>
        <position position="153"/>
    </location>
    <ligand>
        <name>pyridoxal 5'-phosphate</name>
        <dbReference type="ChEBI" id="CHEBI:597326"/>
    </ligand>
</feature>
<evidence type="ECO:0000256" key="6">
    <source>
        <dbReference type="ARBA" id="ARBA00022679"/>
    </source>
</evidence>
<comment type="function">
    <text evidence="1 11">Catalyzes the reversible conversion of 3-phosphohydroxypyruvate to phosphoserine and of 3-hydroxy-2-oxo-4-phosphonooxybutanoate to phosphohydroxythreonine.</text>
</comment>
<dbReference type="InterPro" id="IPR022278">
    <property type="entry name" value="Pser_aminoTfrase"/>
</dbReference>
<dbReference type="FunFam" id="3.40.640.10:FF:000010">
    <property type="entry name" value="Phosphoserine aminotransferase"/>
    <property type="match status" value="1"/>
</dbReference>
<dbReference type="SUPFAM" id="SSF53383">
    <property type="entry name" value="PLP-dependent transferases"/>
    <property type="match status" value="1"/>
</dbReference>
<evidence type="ECO:0000256" key="1">
    <source>
        <dbReference type="ARBA" id="ARBA00003483"/>
    </source>
</evidence>
<dbReference type="GO" id="GO:0006564">
    <property type="term" value="P:L-serine biosynthetic process"/>
    <property type="evidence" value="ECO:0007669"/>
    <property type="project" value="UniProtKB-UniRule"/>
</dbReference>
<comment type="subunit">
    <text evidence="11">Homodimer.</text>
</comment>
<feature type="binding site" evidence="11">
    <location>
        <position position="173"/>
    </location>
    <ligand>
        <name>pyridoxal 5'-phosphate</name>
        <dbReference type="ChEBI" id="CHEBI:597326"/>
    </ligand>
</feature>
<dbReference type="EMBL" id="NGJU01000015">
    <property type="protein sequence ID" value="RST94312.1"/>
    <property type="molecule type" value="Genomic_DNA"/>
</dbReference>
<dbReference type="HAMAP" id="MF_00160">
    <property type="entry name" value="SerC_aminotrans_5"/>
    <property type="match status" value="1"/>
</dbReference>
<evidence type="ECO:0000256" key="4">
    <source>
        <dbReference type="ARBA" id="ARBA00022576"/>
    </source>
</evidence>
<dbReference type="PIRSF" id="PIRSF000525">
    <property type="entry name" value="SerC"/>
    <property type="match status" value="1"/>
</dbReference>
<dbReference type="Gene3D" id="3.90.1150.10">
    <property type="entry name" value="Aspartate Aminotransferase, domain 1"/>
    <property type="match status" value="1"/>
</dbReference>
<evidence type="ECO:0000313" key="15">
    <source>
        <dbReference type="Proteomes" id="UP000287239"/>
    </source>
</evidence>